<dbReference type="PANTHER" id="PTHR13878">
    <property type="entry name" value="GULONOLACTONE OXIDASE"/>
    <property type="match status" value="1"/>
</dbReference>
<accession>A0A9N9LXH8</accession>
<dbReference type="InterPro" id="IPR036318">
    <property type="entry name" value="FAD-bd_PCMH-like_sf"/>
</dbReference>
<keyword evidence="3" id="KW-0732">Signal</keyword>
<dbReference type="GO" id="GO:0016491">
    <property type="term" value="F:oxidoreductase activity"/>
    <property type="evidence" value="ECO:0007669"/>
    <property type="project" value="UniProtKB-KW"/>
</dbReference>
<dbReference type="Gene3D" id="3.30.465.10">
    <property type="match status" value="1"/>
</dbReference>
<proteinExistence type="inferred from homology"/>
<dbReference type="PANTHER" id="PTHR13878:SF91">
    <property type="entry name" value="FAD BINDING DOMAIN PROTEIN (AFU_ORTHOLOGUE AFUA_6G12070)-RELATED"/>
    <property type="match status" value="1"/>
</dbReference>
<evidence type="ECO:0000256" key="1">
    <source>
        <dbReference type="ARBA" id="ARBA00005466"/>
    </source>
</evidence>
<evidence type="ECO:0000256" key="3">
    <source>
        <dbReference type="SAM" id="SignalP"/>
    </source>
</evidence>
<dbReference type="Proteomes" id="UP000701801">
    <property type="component" value="Unassembled WGS sequence"/>
</dbReference>
<dbReference type="GO" id="GO:0071949">
    <property type="term" value="F:FAD binding"/>
    <property type="evidence" value="ECO:0007669"/>
    <property type="project" value="InterPro"/>
</dbReference>
<dbReference type="InterPro" id="IPR016169">
    <property type="entry name" value="FAD-bd_PCMH_sub2"/>
</dbReference>
<comment type="caution">
    <text evidence="5">The sequence shown here is derived from an EMBL/GenBank/DDBJ whole genome shotgun (WGS) entry which is preliminary data.</text>
</comment>
<dbReference type="Pfam" id="PF01565">
    <property type="entry name" value="FAD_binding_4"/>
    <property type="match status" value="1"/>
</dbReference>
<evidence type="ECO:0000313" key="5">
    <source>
        <dbReference type="EMBL" id="CAG8980381.1"/>
    </source>
</evidence>
<dbReference type="AlphaFoldDB" id="A0A9N9LXH8"/>
<evidence type="ECO:0000256" key="2">
    <source>
        <dbReference type="ARBA" id="ARBA00023002"/>
    </source>
</evidence>
<dbReference type="InterPro" id="IPR016166">
    <property type="entry name" value="FAD-bd_PCMH"/>
</dbReference>
<feature type="signal peptide" evidence="3">
    <location>
        <begin position="1"/>
        <end position="20"/>
    </location>
</feature>
<dbReference type="PROSITE" id="PS51387">
    <property type="entry name" value="FAD_PCMH"/>
    <property type="match status" value="1"/>
</dbReference>
<keyword evidence="6" id="KW-1185">Reference proteome</keyword>
<gene>
    <name evidence="5" type="ORF">HYALB_00003945</name>
</gene>
<organism evidence="5 6">
    <name type="scientific">Hymenoscyphus albidus</name>
    <dbReference type="NCBI Taxonomy" id="595503"/>
    <lineage>
        <taxon>Eukaryota</taxon>
        <taxon>Fungi</taxon>
        <taxon>Dikarya</taxon>
        <taxon>Ascomycota</taxon>
        <taxon>Pezizomycotina</taxon>
        <taxon>Leotiomycetes</taxon>
        <taxon>Helotiales</taxon>
        <taxon>Helotiaceae</taxon>
        <taxon>Hymenoscyphus</taxon>
    </lineage>
</organism>
<evidence type="ECO:0000313" key="6">
    <source>
        <dbReference type="Proteomes" id="UP000701801"/>
    </source>
</evidence>
<dbReference type="EMBL" id="CAJVRM010000385">
    <property type="protein sequence ID" value="CAG8980381.1"/>
    <property type="molecule type" value="Genomic_DNA"/>
</dbReference>
<reference evidence="5" key="1">
    <citation type="submission" date="2021-07" db="EMBL/GenBank/DDBJ databases">
        <authorList>
            <person name="Durling M."/>
        </authorList>
    </citation>
    <scope>NUCLEOTIDE SEQUENCE</scope>
</reference>
<evidence type="ECO:0000259" key="4">
    <source>
        <dbReference type="PROSITE" id="PS51387"/>
    </source>
</evidence>
<protein>
    <recommendedName>
        <fullName evidence="4">FAD-binding PCMH-type domain-containing protein</fullName>
    </recommendedName>
</protein>
<dbReference type="InterPro" id="IPR012951">
    <property type="entry name" value="BBE"/>
</dbReference>
<keyword evidence="2" id="KW-0560">Oxidoreductase</keyword>
<name>A0A9N9LXH8_9HELO</name>
<dbReference type="SUPFAM" id="SSF56176">
    <property type="entry name" value="FAD-binding/transporter-associated domain-like"/>
    <property type="match status" value="1"/>
</dbReference>
<comment type="similarity">
    <text evidence="1">Belongs to the oxygen-dependent FAD-linked oxidoreductase family.</text>
</comment>
<feature type="chain" id="PRO_5040215643" description="FAD-binding PCMH-type domain-containing protein" evidence="3">
    <location>
        <begin position="21"/>
        <end position="578"/>
    </location>
</feature>
<dbReference type="InterPro" id="IPR006094">
    <property type="entry name" value="Oxid_FAD_bind_N"/>
</dbReference>
<dbReference type="InterPro" id="IPR050432">
    <property type="entry name" value="FAD-linked_Oxidoreductases_BP"/>
</dbReference>
<feature type="domain" description="FAD-binding PCMH-type" evidence="4">
    <location>
        <begin position="118"/>
        <end position="304"/>
    </location>
</feature>
<dbReference type="Pfam" id="PF08031">
    <property type="entry name" value="BBE"/>
    <property type="match status" value="1"/>
</dbReference>
<sequence>MSSYHFILNLLLHMSYYVGAADVDIWATLNRSVNGNFHSAKPFSLPCFSLHDGSESSPDLMLCNEIQASYTDSLYRAEFYNGFSNNQDEMCLANNTDKCLLDPVSPSNPSSFTNRSCNQGSVSEYYIDVQSPSDILAAFKFSRDTGIKLSIKNSGHDYLGRSSLKDSLALWTRNLRHLSRDSAFIPEGCSASILEPLNTITTAAGVNTDEVYNFADSQNVTFIGPYGTSIGVSGGWVQGGGHTVLSTVYGIGIDRVLQFKVITPDGVERVANACQNEDLFWALRGGGGGTFGVVLESTHRVEKAMSLIVSEVRYQQTGGNVNSWFELLVNNSLPWARQGWGGHFRSNNLVSVTPLLSLEEAKASMKAATDFALANNGTFTVESLPSWQAFYTKYLTPNQAAVGTPRILASRLIPSILFSSQEGRTALFELLQKALKLGLSPYIPTDTPFLYPYPQNSTSSTIAWRDAVWMLSFGVDIGWNATLLQQTAILAKQASLIKDIEDMIVEFGGVVGSYFNEDSPWTENWTGKWWGKDNYWRLLGIKKRYDPESLLGCWKCVGFKEEDVHDKFPCYGGISSLA</sequence>
<dbReference type="OrthoDB" id="9983560at2759"/>